<gene>
    <name evidence="1" type="ORF">IAA81_06660</name>
</gene>
<reference evidence="1" key="1">
    <citation type="submission" date="2020-10" db="EMBL/GenBank/DDBJ databases">
        <authorList>
            <person name="Gilroy R."/>
        </authorList>
    </citation>
    <scope>NUCLEOTIDE SEQUENCE</scope>
    <source>
        <strain evidence="1">10532</strain>
    </source>
</reference>
<evidence type="ECO:0000313" key="1">
    <source>
        <dbReference type="EMBL" id="MBO8457894.1"/>
    </source>
</evidence>
<sequence>MSCESGTKNLFLQSPLYYFSNHGGNSGKKENPGGKYLGLESLMDLLPGEISITRECLGDMFKSFMEKDVLFYFKADSKIGKLKALPADFFTEGFFCGTALLGEREYNIENPDLIIKKGSVYEFLPGEYLVTQGAGFDPEIIRTAGYNLWLDSIWEGKKLCQNGYYLRLLGEKGSALFQVIWPVK</sequence>
<dbReference type="EMBL" id="JADIMM010000080">
    <property type="protein sequence ID" value="MBO8457894.1"/>
    <property type="molecule type" value="Genomic_DNA"/>
</dbReference>
<accession>A0A9D9N2F7</accession>
<name>A0A9D9N2F7_9SPIR</name>
<evidence type="ECO:0000313" key="2">
    <source>
        <dbReference type="Proteomes" id="UP000823638"/>
    </source>
</evidence>
<reference evidence="1" key="2">
    <citation type="journal article" date="2021" name="PeerJ">
        <title>Extensive microbial diversity within the chicken gut microbiome revealed by metagenomics and culture.</title>
        <authorList>
            <person name="Gilroy R."/>
            <person name="Ravi A."/>
            <person name="Getino M."/>
            <person name="Pursley I."/>
            <person name="Horton D.L."/>
            <person name="Alikhan N.F."/>
            <person name="Baker D."/>
            <person name="Gharbi K."/>
            <person name="Hall N."/>
            <person name="Watson M."/>
            <person name="Adriaenssens E.M."/>
            <person name="Foster-Nyarko E."/>
            <person name="Jarju S."/>
            <person name="Secka A."/>
            <person name="Antonio M."/>
            <person name="Oren A."/>
            <person name="Chaudhuri R.R."/>
            <person name="La Ragione R."/>
            <person name="Hildebrand F."/>
            <person name="Pallen M.J."/>
        </authorList>
    </citation>
    <scope>NUCLEOTIDE SEQUENCE</scope>
    <source>
        <strain evidence="1">10532</strain>
    </source>
</reference>
<organism evidence="1 2">
    <name type="scientific">Candidatus Gallitreponema excrementavium</name>
    <dbReference type="NCBI Taxonomy" id="2840840"/>
    <lineage>
        <taxon>Bacteria</taxon>
        <taxon>Pseudomonadati</taxon>
        <taxon>Spirochaetota</taxon>
        <taxon>Spirochaetia</taxon>
        <taxon>Spirochaetales</taxon>
        <taxon>Candidatus Gallitreponema</taxon>
    </lineage>
</organism>
<protein>
    <recommendedName>
        <fullName evidence="3">Integron-associated effector binding protein domain-containing protein</fullName>
    </recommendedName>
</protein>
<dbReference type="Proteomes" id="UP000823638">
    <property type="component" value="Unassembled WGS sequence"/>
</dbReference>
<evidence type="ECO:0008006" key="3">
    <source>
        <dbReference type="Google" id="ProtNLM"/>
    </source>
</evidence>
<comment type="caution">
    <text evidence="1">The sequence shown here is derived from an EMBL/GenBank/DDBJ whole genome shotgun (WGS) entry which is preliminary data.</text>
</comment>
<proteinExistence type="predicted"/>
<dbReference type="AlphaFoldDB" id="A0A9D9N2F7"/>